<dbReference type="EMBL" id="AYKW01000011">
    <property type="protein sequence ID" value="PIL32236.1"/>
    <property type="molecule type" value="Genomic_DNA"/>
</dbReference>
<feature type="coiled-coil region" evidence="1">
    <location>
        <begin position="53"/>
        <end position="80"/>
    </location>
</feature>
<dbReference type="Proteomes" id="UP000230002">
    <property type="component" value="Unassembled WGS sequence"/>
</dbReference>
<evidence type="ECO:0000313" key="3">
    <source>
        <dbReference type="Proteomes" id="UP000230002"/>
    </source>
</evidence>
<reference evidence="2 3" key="1">
    <citation type="journal article" date="2015" name="Sci. Rep.">
        <title>Chromosome-level genome map provides insights into diverse defense mechanisms in the medicinal fungus Ganoderma sinense.</title>
        <authorList>
            <person name="Zhu Y."/>
            <person name="Xu J."/>
            <person name="Sun C."/>
            <person name="Zhou S."/>
            <person name="Xu H."/>
            <person name="Nelson D.R."/>
            <person name="Qian J."/>
            <person name="Song J."/>
            <person name="Luo H."/>
            <person name="Xiang L."/>
            <person name="Li Y."/>
            <person name="Xu Z."/>
            <person name="Ji A."/>
            <person name="Wang L."/>
            <person name="Lu S."/>
            <person name="Hayward A."/>
            <person name="Sun W."/>
            <person name="Li X."/>
            <person name="Schwartz D.C."/>
            <person name="Wang Y."/>
            <person name="Chen S."/>
        </authorList>
    </citation>
    <scope>NUCLEOTIDE SEQUENCE [LARGE SCALE GENOMIC DNA]</scope>
    <source>
        <strain evidence="2 3">ZZ0214-1</strain>
    </source>
</reference>
<keyword evidence="3" id="KW-1185">Reference proteome</keyword>
<organism evidence="2 3">
    <name type="scientific">Ganoderma sinense ZZ0214-1</name>
    <dbReference type="NCBI Taxonomy" id="1077348"/>
    <lineage>
        <taxon>Eukaryota</taxon>
        <taxon>Fungi</taxon>
        <taxon>Dikarya</taxon>
        <taxon>Basidiomycota</taxon>
        <taxon>Agaricomycotina</taxon>
        <taxon>Agaricomycetes</taxon>
        <taxon>Polyporales</taxon>
        <taxon>Polyporaceae</taxon>
        <taxon>Ganoderma</taxon>
    </lineage>
</organism>
<keyword evidence="1" id="KW-0175">Coiled coil</keyword>
<comment type="caution">
    <text evidence="2">The sequence shown here is derived from an EMBL/GenBank/DDBJ whole genome shotgun (WGS) entry which is preliminary data.</text>
</comment>
<evidence type="ECO:0000256" key="1">
    <source>
        <dbReference type="SAM" id="Coils"/>
    </source>
</evidence>
<gene>
    <name evidence="2" type="ORF">GSI_05481</name>
</gene>
<evidence type="ECO:0000313" key="2">
    <source>
        <dbReference type="EMBL" id="PIL32236.1"/>
    </source>
</evidence>
<dbReference type="AlphaFoldDB" id="A0A2G8SEN7"/>
<proteinExistence type="predicted"/>
<accession>A0A2G8SEN7</accession>
<name>A0A2G8SEN7_9APHY</name>
<protein>
    <submittedName>
        <fullName evidence="2">Uncharacterized protein</fullName>
    </submittedName>
</protein>
<sequence>MKLEETSSQREQNMQAALDLQNDQLQANSKLIDIALAQVEVAKEYQTSVQKRLNGLKARLRALEGVRAGLEARLANASGNL</sequence>